<dbReference type="CDD" id="cd24049">
    <property type="entry name" value="ASKHA_NBD_PilM"/>
    <property type="match status" value="1"/>
</dbReference>
<protein>
    <submittedName>
        <fullName evidence="1">Type IV pilus assembly protein PilM</fullName>
    </submittedName>
</protein>
<name>A0A0G1DU39_9BACT</name>
<dbReference type="Gene3D" id="3.30.420.40">
    <property type="match status" value="2"/>
</dbReference>
<accession>A0A0G1DU39</accession>
<dbReference type="PANTHER" id="PTHR32432">
    <property type="entry name" value="CELL DIVISION PROTEIN FTSA-RELATED"/>
    <property type="match status" value="1"/>
</dbReference>
<dbReference type="InterPro" id="IPR050696">
    <property type="entry name" value="FtsA/MreB"/>
</dbReference>
<dbReference type="SUPFAM" id="SSF53067">
    <property type="entry name" value="Actin-like ATPase domain"/>
    <property type="match status" value="2"/>
</dbReference>
<dbReference type="Gene3D" id="3.30.1490.300">
    <property type="match status" value="1"/>
</dbReference>
<evidence type="ECO:0000313" key="1">
    <source>
        <dbReference type="EMBL" id="KKT01098.1"/>
    </source>
</evidence>
<dbReference type="InterPro" id="IPR005883">
    <property type="entry name" value="PilM"/>
</dbReference>
<evidence type="ECO:0000313" key="2">
    <source>
        <dbReference type="Proteomes" id="UP000034646"/>
    </source>
</evidence>
<comment type="caution">
    <text evidence="1">The sequence shown here is derived from an EMBL/GenBank/DDBJ whole genome shotgun (WGS) entry which is preliminary data.</text>
</comment>
<dbReference type="Proteomes" id="UP000034646">
    <property type="component" value="Unassembled WGS sequence"/>
</dbReference>
<dbReference type="Pfam" id="PF11104">
    <property type="entry name" value="PilM_2"/>
    <property type="match status" value="1"/>
</dbReference>
<sequence length="364" mass="41199">MFKNPLERFFFRFFPPPRFLMAPSFGLDISDESLKFVELVPTKNGIRMGRYGERKIPIGIIESGKIKNPAKLKEVLSALRQEEGIRFVRVSLPEEQIYLYRLRLGKSGLKNIREGIELSLEEHIPIPAQEAIFDYDFLSEDSQSLEIQIAAIPQNVIENYLSVFRGSLLSVQSFELEGQAISRAVIKKGDPETYMIVDFGQTRTGIAIVSGGVVMFTSTLDIGGTSLNNMIKKNFNVSLEEAEKMKRQYGLQRNVKNKEIFAVLLNSVSILRDEIDKHFLYWHTHKDEENRDHPPIKKIILCGGDSNLVGLSEYLSVSMKTKVEMANVWTNIVETGVYVPEISFNKSLTFAAALGLALGDFDYD</sequence>
<dbReference type="AlphaFoldDB" id="A0A0G1DU39"/>
<dbReference type="STRING" id="1618738.UV76_C0002G0011"/>
<dbReference type="InterPro" id="IPR043129">
    <property type="entry name" value="ATPase_NBD"/>
</dbReference>
<dbReference type="PANTHER" id="PTHR32432:SF3">
    <property type="entry name" value="ETHANOLAMINE UTILIZATION PROTEIN EUTJ"/>
    <property type="match status" value="1"/>
</dbReference>
<dbReference type="PIRSF" id="PIRSF019169">
    <property type="entry name" value="PilM"/>
    <property type="match status" value="1"/>
</dbReference>
<proteinExistence type="predicted"/>
<organism evidence="1 2">
    <name type="scientific">Candidatus Nomurabacteria bacterium GW2011_GWA2_43_15</name>
    <dbReference type="NCBI Taxonomy" id="1618738"/>
    <lineage>
        <taxon>Bacteria</taxon>
        <taxon>Candidatus Nomuraibacteriota</taxon>
    </lineage>
</organism>
<gene>
    <name evidence="1" type="ORF">UV76_C0002G0011</name>
</gene>
<reference evidence="1 2" key="1">
    <citation type="journal article" date="2015" name="Nature">
        <title>rRNA introns, odd ribosomes, and small enigmatic genomes across a large radiation of phyla.</title>
        <authorList>
            <person name="Brown C.T."/>
            <person name="Hug L.A."/>
            <person name="Thomas B.C."/>
            <person name="Sharon I."/>
            <person name="Castelle C.J."/>
            <person name="Singh A."/>
            <person name="Wilkins M.J."/>
            <person name="Williams K.H."/>
            <person name="Banfield J.F."/>
        </authorList>
    </citation>
    <scope>NUCLEOTIDE SEQUENCE [LARGE SCALE GENOMIC DNA]</scope>
</reference>
<dbReference type="EMBL" id="LCFS01000002">
    <property type="protein sequence ID" value="KKT01098.1"/>
    <property type="molecule type" value="Genomic_DNA"/>
</dbReference>